<dbReference type="EMBL" id="OJIN01000238">
    <property type="protein sequence ID" value="SPD76372.1"/>
    <property type="molecule type" value="Genomic_DNA"/>
</dbReference>
<sequence length="116" mass="12980">MKRNMDLIREILRAVEACEASYGINSPIIEGYSESQIAYHLRLLVDSGLIEVKDVAGGFQQEDEYIGINLTWNGQDFLNAARDDSLWKKAKESVIDSGVGFTVQSLLAWLKAQVLM</sequence>
<proteinExistence type="predicted"/>
<gene>
    <name evidence="1" type="ORF">PITCH_A910003</name>
</gene>
<protein>
    <recommendedName>
        <fullName evidence="2">DUF2513 domain-containing protein</fullName>
    </recommendedName>
</protein>
<organism evidence="1">
    <name type="scientific">uncultured Desulfobacterium sp</name>
    <dbReference type="NCBI Taxonomy" id="201089"/>
    <lineage>
        <taxon>Bacteria</taxon>
        <taxon>Pseudomonadati</taxon>
        <taxon>Thermodesulfobacteriota</taxon>
        <taxon>Desulfobacteria</taxon>
        <taxon>Desulfobacterales</taxon>
        <taxon>Desulfobacteriaceae</taxon>
        <taxon>Desulfobacterium</taxon>
        <taxon>environmental samples</taxon>
    </lineage>
</organism>
<dbReference type="AlphaFoldDB" id="A0A445N3S7"/>
<evidence type="ECO:0008006" key="2">
    <source>
        <dbReference type="Google" id="ProtNLM"/>
    </source>
</evidence>
<dbReference type="InterPro" id="IPR019650">
    <property type="entry name" value="DUF2513"/>
</dbReference>
<dbReference type="Pfam" id="PF10711">
    <property type="entry name" value="DUF2513"/>
    <property type="match status" value="1"/>
</dbReference>
<reference evidence="1" key="1">
    <citation type="submission" date="2018-01" db="EMBL/GenBank/DDBJ databases">
        <authorList>
            <person name="Regsiter A."/>
            <person name="William W."/>
        </authorList>
    </citation>
    <scope>NUCLEOTIDE SEQUENCE</scope>
    <source>
        <strain evidence="1">TRIP AH-1</strain>
    </source>
</reference>
<name>A0A445N3S7_9BACT</name>
<evidence type="ECO:0000313" key="1">
    <source>
        <dbReference type="EMBL" id="SPD76372.1"/>
    </source>
</evidence>
<accession>A0A445N3S7</accession>